<name>A0ACC2PJD6_9HYME</name>
<dbReference type="Proteomes" id="UP001239111">
    <property type="component" value="Chromosome 1"/>
</dbReference>
<protein>
    <submittedName>
        <fullName evidence="1">Uncharacterized protein</fullName>
    </submittedName>
</protein>
<comment type="caution">
    <text evidence="1">The sequence shown here is derived from an EMBL/GenBank/DDBJ whole genome shotgun (WGS) entry which is preliminary data.</text>
</comment>
<keyword evidence="2" id="KW-1185">Reference proteome</keyword>
<reference evidence="1" key="1">
    <citation type="submission" date="2023-04" db="EMBL/GenBank/DDBJ databases">
        <title>A chromosome-level genome assembly of the parasitoid wasp Eretmocerus hayati.</title>
        <authorList>
            <person name="Zhong Y."/>
            <person name="Liu S."/>
            <person name="Liu Y."/>
        </authorList>
    </citation>
    <scope>NUCLEOTIDE SEQUENCE</scope>
    <source>
        <strain evidence="1">ZJU_SS_LIU_2023</strain>
    </source>
</reference>
<evidence type="ECO:0000313" key="2">
    <source>
        <dbReference type="Proteomes" id="UP001239111"/>
    </source>
</evidence>
<gene>
    <name evidence="1" type="ORF">QAD02_018506</name>
</gene>
<sequence length="1877" mass="209382">MFSIRVVVADSYQANPIPDVDPTFSHFRGSEIKQVPVVRIFGITPEGEKVCLHVHGVFPYLYVPYTGQVRADILAYHLATAIDTAINVSMGSAKANTQHVYKIQQVSGIPIYGYHRKRHQFLRIYFYSPFTLKRATELLQSGCILDQVFQPHEAHIPFIMQFMIDYNIYGMSMINLKTIKHRHSSSASQANEILSSNSSDLLDSVINIPEEKEYLPFSVIKQSVCKIEVDAWASDIVNREVIDKGIDINPGIAAIWDDERARRAQAGMGGESQLTNPKSPERSQAEGFMTDSDIYQQTRLAQRLRVLESQSDESSLTPTAHDASYPIPAPDDSHLLNASQVEIHAGPLESRTFQRSLNQSGVNLINETLSSTLQSQFSVNNLSLDSGDYDVVELLANLASDQENTDSPIDANSILGSQRSSQNFGDVPPEQDQNGDEEDEDGDDNIDLNLTNLQLDTLNFTSWESMSGRSASQKSKNSESEIELALESLRYSPSDHSDDIPQLDGPIDDDNAGMSTSDEDNNVTVERRENVICEYKPQRKPKEMIVTTPRKRKTVSSSDDDENSSESTKRRRNSEAQRTPRRTPSKRRGSLTSPSCPSRTYSPLSVEIISSPRTPRTPKTPSTSKNNGGSITPKRSPLMSTSNRRRIRVNLGRRMACSPVKESALEEEEAQAPTEVAELPPKLTLSKPISEELFSSGESANSEPACGTVSLEGAESDRTLVEDTDDSSGGCTIDGSPPRPRVIIDESECESTRGRASSFGSSCIGGTGVPSVIDEDESDLNITFSQMIECRQKSLESQTLTVPAASGLDISNGMKDLTKERLVLRPKFNPPSRKHVVDTMTEYGIAKVDNVRPFFSEQQDADAQPANVANNALVKAKGRGLASLQAHKPPEGITSIEDWRRMKAREFLFSGGGLEPSKLKQHLAGNERVVVRPLKSPPDRGRVEAWLRGWKKQQLKDKRLADGVTSSAESSQKSSGSQNLSSIFQGLDPGSEASRLLGVSCGQIEFSARMSNANRGAENLGNAKALTVYQYLTVLCVEVHVITRPELLPDPRFDPIAAIFYAIQNDVPPDCTKVKPLECGVIIVDSNKANNNCKGSQESSAAGGERSVTYVENEEGLFEKFLQVIERNDPEILIGWDIEFLSWGYIFQRALILGKNLSGKISRIPSFKSSWEIAQHEDPTPDVQFSSRGQNIETIPEVRLPGRVVLDIWRVIKCELALTSFTFENCMFQVLNERVPYPSFDVLTKWWNSPLLQWRVIDHYTNKVIGVHRMIHHLDIINRSSELARLLGLQFYETFSRGSQYRVESMMLRLAKPLNYISVSPSHHQRGCMRAPEALPLIMEPESTMYSDPVVVLDFQSLYPSIIIAYNYCFSTCLGRIEHIGSPHPFEFGCTTLKVPKNLAVKLQDKVNFSPCGVAFIKEKVRKGILPKMLEQILETRFMVKKAIKDHPKDDRALQRVLHSRQLGLKLIANVTYGYTAANFSGRMPCIEVGDSVVSKGKETLERAIKLVESTSAWGARVIYGDTDSLFILLEGKSRAEAFKIGAEMADAVTAVNPKPVKLKFEKVMQPCILQTKKRYCGYMYENLNDEPVYLAKGIETVRRDGCPAVAKVLEKSLRILFNTKDLSLVKQYVTRQLDKILTGRVSIQDLTFAKEFRGMKGYKAAACVPALELTRRLVEKDPRAVPRKGARVPYIIVAGGPNEALIRCVRSPMELVLDSSLRPNATYYITKVIIPPLNRCLNLIGVDAMTWFMDMPHRQNFNRVQGVPLVNSHRKQKTLSQYLCNTTCPSCGQSCDKGICAACVKDQSKTLVTLHEKCRQYERIYSNIKKVCESCIGVMDADSCTSLDCPIFYRRVQAQRDNSQVPYLYDLIQCMEHLYS</sequence>
<evidence type="ECO:0000313" key="1">
    <source>
        <dbReference type="EMBL" id="KAJ8682714.1"/>
    </source>
</evidence>
<organism evidence="1 2">
    <name type="scientific">Eretmocerus hayati</name>
    <dbReference type="NCBI Taxonomy" id="131215"/>
    <lineage>
        <taxon>Eukaryota</taxon>
        <taxon>Metazoa</taxon>
        <taxon>Ecdysozoa</taxon>
        <taxon>Arthropoda</taxon>
        <taxon>Hexapoda</taxon>
        <taxon>Insecta</taxon>
        <taxon>Pterygota</taxon>
        <taxon>Neoptera</taxon>
        <taxon>Endopterygota</taxon>
        <taxon>Hymenoptera</taxon>
        <taxon>Apocrita</taxon>
        <taxon>Proctotrupomorpha</taxon>
        <taxon>Chalcidoidea</taxon>
        <taxon>Aphelinidae</taxon>
        <taxon>Aphelininae</taxon>
        <taxon>Eretmocerus</taxon>
    </lineage>
</organism>
<proteinExistence type="predicted"/>
<accession>A0ACC2PJD6</accession>
<dbReference type="EMBL" id="CM056741">
    <property type="protein sequence ID" value="KAJ8682714.1"/>
    <property type="molecule type" value="Genomic_DNA"/>
</dbReference>